<sequence>MNSDKAVLDEVVDLILEVLDGYDLGGVPITRDSSFQEDLAFESIDIVVLGSRLGAHYGPAVNIPKFLSTLHLDDIIALRVGDLVDHVESRLVGA</sequence>
<protein>
    <submittedName>
        <fullName evidence="1">Acyl carrier protein</fullName>
    </submittedName>
</protein>
<dbReference type="InterPro" id="IPR036736">
    <property type="entry name" value="ACP-like_sf"/>
</dbReference>
<keyword evidence="2" id="KW-1185">Reference proteome</keyword>
<dbReference type="SUPFAM" id="SSF47336">
    <property type="entry name" value="ACP-like"/>
    <property type="match status" value="1"/>
</dbReference>
<gene>
    <name evidence="1" type="ORF">IW245_002574</name>
</gene>
<dbReference type="Gene3D" id="1.10.1200.10">
    <property type="entry name" value="ACP-like"/>
    <property type="match status" value="1"/>
</dbReference>
<reference evidence="1" key="1">
    <citation type="submission" date="2020-11" db="EMBL/GenBank/DDBJ databases">
        <title>Sequencing the genomes of 1000 actinobacteria strains.</title>
        <authorList>
            <person name="Klenk H.-P."/>
        </authorList>
    </citation>
    <scope>NUCLEOTIDE SEQUENCE</scope>
    <source>
        <strain evidence="1">DSM 45356</strain>
    </source>
</reference>
<proteinExistence type="predicted"/>
<dbReference type="EMBL" id="JADOUF010000001">
    <property type="protein sequence ID" value="MBG6136380.1"/>
    <property type="molecule type" value="Genomic_DNA"/>
</dbReference>
<comment type="caution">
    <text evidence="1">The sequence shown here is derived from an EMBL/GenBank/DDBJ whole genome shotgun (WGS) entry which is preliminary data.</text>
</comment>
<accession>A0A8J7KFM5</accession>
<dbReference type="AlphaFoldDB" id="A0A8J7KFM5"/>
<organism evidence="1 2">
    <name type="scientific">Longispora fulva</name>
    <dbReference type="NCBI Taxonomy" id="619741"/>
    <lineage>
        <taxon>Bacteria</taxon>
        <taxon>Bacillati</taxon>
        <taxon>Actinomycetota</taxon>
        <taxon>Actinomycetes</taxon>
        <taxon>Micromonosporales</taxon>
        <taxon>Micromonosporaceae</taxon>
        <taxon>Longispora</taxon>
    </lineage>
</organism>
<evidence type="ECO:0000313" key="1">
    <source>
        <dbReference type="EMBL" id="MBG6136380.1"/>
    </source>
</evidence>
<dbReference type="Proteomes" id="UP000622552">
    <property type="component" value="Unassembled WGS sequence"/>
</dbReference>
<dbReference type="RefSeq" id="WP_197003366.1">
    <property type="nucleotide sequence ID" value="NZ_BONS01000040.1"/>
</dbReference>
<evidence type="ECO:0000313" key="2">
    <source>
        <dbReference type="Proteomes" id="UP000622552"/>
    </source>
</evidence>
<name>A0A8J7KFM5_9ACTN</name>